<comment type="caution">
    <text evidence="3">The sequence shown here is derived from an EMBL/GenBank/DDBJ whole genome shotgun (WGS) entry which is preliminary data.</text>
</comment>
<keyword evidence="3" id="KW-0282">Flagellum</keyword>
<name>A0ABU0JQ55_HATLI</name>
<dbReference type="Gene3D" id="1.20.58.300">
    <property type="entry name" value="FlgN-like"/>
    <property type="match status" value="1"/>
</dbReference>
<dbReference type="InterPro" id="IPR007809">
    <property type="entry name" value="FlgN-like"/>
</dbReference>
<keyword evidence="2" id="KW-0175">Coiled coil</keyword>
<dbReference type="Pfam" id="PF05130">
    <property type="entry name" value="FlgN"/>
    <property type="match status" value="1"/>
</dbReference>
<evidence type="ECO:0000256" key="2">
    <source>
        <dbReference type="SAM" id="Coils"/>
    </source>
</evidence>
<protein>
    <submittedName>
        <fullName evidence="3">Flagellar biosynthesis/type III secretory pathway chaperone</fullName>
    </submittedName>
</protein>
<organism evidence="3 4">
    <name type="scientific">Hathewaya limosa</name>
    <name type="common">Clostridium limosum</name>
    <dbReference type="NCBI Taxonomy" id="1536"/>
    <lineage>
        <taxon>Bacteria</taxon>
        <taxon>Bacillati</taxon>
        <taxon>Bacillota</taxon>
        <taxon>Clostridia</taxon>
        <taxon>Eubacteriales</taxon>
        <taxon>Clostridiaceae</taxon>
        <taxon>Hathewaya</taxon>
    </lineage>
</organism>
<evidence type="ECO:0000313" key="4">
    <source>
        <dbReference type="Proteomes" id="UP001224418"/>
    </source>
</evidence>
<dbReference type="RefSeq" id="WP_307355317.1">
    <property type="nucleotide sequence ID" value="NZ_BAAACJ010000012.1"/>
</dbReference>
<reference evidence="3 4" key="1">
    <citation type="submission" date="2023-07" db="EMBL/GenBank/DDBJ databases">
        <title>Genomic Encyclopedia of Type Strains, Phase IV (KMG-IV): sequencing the most valuable type-strain genomes for metagenomic binning, comparative biology and taxonomic classification.</title>
        <authorList>
            <person name="Goeker M."/>
        </authorList>
    </citation>
    <scope>NUCLEOTIDE SEQUENCE [LARGE SCALE GENOMIC DNA]</scope>
    <source>
        <strain evidence="3 4">DSM 1400</strain>
    </source>
</reference>
<dbReference type="EMBL" id="JAUSWN010000006">
    <property type="protein sequence ID" value="MDQ0479226.1"/>
    <property type="molecule type" value="Genomic_DNA"/>
</dbReference>
<keyword evidence="3" id="KW-0969">Cilium</keyword>
<keyword evidence="1" id="KW-1005">Bacterial flagellum biogenesis</keyword>
<evidence type="ECO:0000256" key="1">
    <source>
        <dbReference type="ARBA" id="ARBA00022795"/>
    </source>
</evidence>
<dbReference type="Proteomes" id="UP001224418">
    <property type="component" value="Unassembled WGS sequence"/>
</dbReference>
<dbReference type="InterPro" id="IPR036679">
    <property type="entry name" value="FlgN-like_sf"/>
</dbReference>
<keyword evidence="4" id="KW-1185">Reference proteome</keyword>
<feature type="coiled-coil region" evidence="2">
    <location>
        <begin position="6"/>
        <end position="33"/>
    </location>
</feature>
<gene>
    <name evidence="3" type="ORF">QOZ93_000966</name>
</gene>
<dbReference type="SUPFAM" id="SSF140566">
    <property type="entry name" value="FlgN-like"/>
    <property type="match status" value="1"/>
</dbReference>
<proteinExistence type="predicted"/>
<keyword evidence="3" id="KW-0966">Cell projection</keyword>
<accession>A0ABU0JQ55</accession>
<sequence>MKKKLKDIFIRELEALNRLLETLEEQHKYIVKNEVFKLEKIKSKIEEMNKGVALSEMERRKLTGEESVNEIVSRYEDEELSMLYRDIKKVLNELKLQKETNEVLIKQELGFTTQMLNLLNPKSGTPKTYNAYGKVKR</sequence>
<evidence type="ECO:0000313" key="3">
    <source>
        <dbReference type="EMBL" id="MDQ0479226.1"/>
    </source>
</evidence>